<evidence type="ECO:0000256" key="1">
    <source>
        <dbReference type="SAM" id="Phobius"/>
    </source>
</evidence>
<protein>
    <submittedName>
        <fullName evidence="2">Uncharacterized protein</fullName>
    </submittedName>
</protein>
<name>A0A4P9YBA6_ROZAC</name>
<accession>A0A4P9YBA6</accession>
<keyword evidence="1" id="KW-0472">Membrane</keyword>
<keyword evidence="1" id="KW-0812">Transmembrane</keyword>
<gene>
    <name evidence="2" type="ORF">ROZALSC1DRAFT_25211</name>
</gene>
<dbReference type="Proteomes" id="UP000281549">
    <property type="component" value="Unassembled WGS sequence"/>
</dbReference>
<feature type="transmembrane region" description="Helical" evidence="1">
    <location>
        <begin position="49"/>
        <end position="73"/>
    </location>
</feature>
<reference evidence="3" key="1">
    <citation type="journal article" date="2018" name="Nat. Microbiol.">
        <title>Leveraging single-cell genomics to expand the fungal tree of life.</title>
        <authorList>
            <person name="Ahrendt S.R."/>
            <person name="Quandt C.A."/>
            <person name="Ciobanu D."/>
            <person name="Clum A."/>
            <person name="Salamov A."/>
            <person name="Andreopoulos B."/>
            <person name="Cheng J.F."/>
            <person name="Woyke T."/>
            <person name="Pelin A."/>
            <person name="Henrissat B."/>
            <person name="Reynolds N.K."/>
            <person name="Benny G.L."/>
            <person name="Smith M.E."/>
            <person name="James T.Y."/>
            <person name="Grigoriev I.V."/>
        </authorList>
    </citation>
    <scope>NUCLEOTIDE SEQUENCE [LARGE SCALE GENOMIC DNA]</scope>
    <source>
        <strain evidence="3">CSF55</strain>
    </source>
</reference>
<dbReference type="AlphaFoldDB" id="A0A4P9YBA6"/>
<evidence type="ECO:0000313" key="3">
    <source>
        <dbReference type="Proteomes" id="UP000281549"/>
    </source>
</evidence>
<evidence type="ECO:0000313" key="2">
    <source>
        <dbReference type="EMBL" id="RKP16496.1"/>
    </source>
</evidence>
<dbReference type="EMBL" id="ML006484">
    <property type="protein sequence ID" value="RKP16496.1"/>
    <property type="molecule type" value="Genomic_DNA"/>
</dbReference>
<sequence>MHHPKHDWVILLSILDENFETMDCRQYHLVAQCFEIDHHEVAESRIGTMSFSICTLNIILVIYMTSHLILHIINASRYWKGVMTYQTNLKVLDDSKDFQVHKNNYDLATSQL</sequence>
<organism evidence="2 3">
    <name type="scientific">Rozella allomycis (strain CSF55)</name>
    <dbReference type="NCBI Taxonomy" id="988480"/>
    <lineage>
        <taxon>Eukaryota</taxon>
        <taxon>Fungi</taxon>
        <taxon>Fungi incertae sedis</taxon>
        <taxon>Cryptomycota</taxon>
        <taxon>Cryptomycota incertae sedis</taxon>
        <taxon>Rozella</taxon>
    </lineage>
</organism>
<proteinExistence type="predicted"/>
<keyword evidence="1" id="KW-1133">Transmembrane helix</keyword>